<dbReference type="KEGG" id="lmd:METH_16985"/>
<dbReference type="AlphaFoldDB" id="V9VZK5"/>
<dbReference type="OrthoDB" id="9808310at2"/>
<evidence type="ECO:0000313" key="3">
    <source>
        <dbReference type="Proteomes" id="UP000018780"/>
    </source>
</evidence>
<dbReference type="PANTHER" id="PTHR34846:SF11">
    <property type="entry name" value="4-CARBOXYMUCONOLACTONE DECARBOXYLASE FAMILY PROTEIN (AFU_ORTHOLOGUE AFUA_6G11590)"/>
    <property type="match status" value="1"/>
</dbReference>
<evidence type="ECO:0000313" key="2">
    <source>
        <dbReference type="EMBL" id="AHD03224.1"/>
    </source>
</evidence>
<sequence length="195" mass="22121">MKDNSLSQAIVCVEYNEAGHETRAFYDKARERLDVLLNALKVFGHHPEYGHVFTDTLLTILKDGVLPWKIKELLILKTTFENDCTYCLVQHERLAGKLGISASKIADLQGMKYETSEHFTDAERALLDFCRQLAQDSSAVSVDTWARIRQHWSDPEIVDAAYVTTFYVGVSKFISTLGIELEPEFSGLRPRLHNG</sequence>
<evidence type="ECO:0000259" key="1">
    <source>
        <dbReference type="Pfam" id="PF02627"/>
    </source>
</evidence>
<proteinExistence type="predicted"/>
<protein>
    <recommendedName>
        <fullName evidence="1">Carboxymuconolactone decarboxylase-like domain-containing protein</fullName>
    </recommendedName>
</protein>
<dbReference type="PANTHER" id="PTHR34846">
    <property type="entry name" value="4-CARBOXYMUCONOLACTONE DECARBOXYLASE FAMILY PROTEIN (AFU_ORTHOLOGUE AFUA_6G11590)"/>
    <property type="match status" value="1"/>
</dbReference>
<dbReference type="EMBL" id="CP006773">
    <property type="protein sequence ID" value="AHD03224.1"/>
    <property type="molecule type" value="Genomic_DNA"/>
</dbReference>
<dbReference type="HOGENOM" id="CLU_082760_7_0_5"/>
<dbReference type="RefSeq" id="WP_024091575.1">
    <property type="nucleotide sequence ID" value="NC_023135.1"/>
</dbReference>
<organism evidence="2 3">
    <name type="scientific">Leisingera methylohalidivorans DSM 14336</name>
    <dbReference type="NCBI Taxonomy" id="999552"/>
    <lineage>
        <taxon>Bacteria</taxon>
        <taxon>Pseudomonadati</taxon>
        <taxon>Pseudomonadota</taxon>
        <taxon>Alphaproteobacteria</taxon>
        <taxon>Rhodobacterales</taxon>
        <taxon>Roseobacteraceae</taxon>
        <taxon>Leisingera</taxon>
    </lineage>
</organism>
<keyword evidence="3" id="KW-1185">Reference proteome</keyword>
<dbReference type="Proteomes" id="UP000018780">
    <property type="component" value="Chromosome"/>
</dbReference>
<dbReference type="GO" id="GO:0051920">
    <property type="term" value="F:peroxiredoxin activity"/>
    <property type="evidence" value="ECO:0007669"/>
    <property type="project" value="InterPro"/>
</dbReference>
<gene>
    <name evidence="2" type="ORF">METH_16985</name>
</gene>
<name>V9VZK5_9RHOB</name>
<feature type="domain" description="Carboxymuconolactone decarboxylase-like" evidence="1">
    <location>
        <begin position="47"/>
        <end position="111"/>
    </location>
</feature>
<reference evidence="2 3" key="1">
    <citation type="submission" date="2013-09" db="EMBL/GenBank/DDBJ databases">
        <authorList>
            <consortium name="DOE Joint Genome Institute"/>
            <person name="Klenk H.-P."/>
            <person name="Huntemann M."/>
            <person name="Han J."/>
            <person name="Chen A."/>
            <person name="Kyrpides N."/>
            <person name="Mavromatis K."/>
            <person name="Markowitz V."/>
            <person name="Palaniappan K."/>
            <person name="Ivanova N."/>
            <person name="Schaumberg A."/>
            <person name="Pati A."/>
            <person name="Liolios K."/>
            <person name="Nordberg H.P."/>
            <person name="Cantor M.N."/>
            <person name="Hua S.X."/>
            <person name="Woyke T."/>
        </authorList>
    </citation>
    <scope>NUCLEOTIDE SEQUENCE [LARGE SCALE GENOMIC DNA]</scope>
    <source>
        <strain evidence="2 3">DSM 14336</strain>
    </source>
</reference>
<dbReference type="Pfam" id="PF02627">
    <property type="entry name" value="CMD"/>
    <property type="match status" value="1"/>
</dbReference>
<dbReference type="InterPro" id="IPR029032">
    <property type="entry name" value="AhpD-like"/>
</dbReference>
<dbReference type="Gene3D" id="1.20.1290.10">
    <property type="entry name" value="AhpD-like"/>
    <property type="match status" value="1"/>
</dbReference>
<dbReference type="InterPro" id="IPR003779">
    <property type="entry name" value="CMD-like"/>
</dbReference>
<dbReference type="SUPFAM" id="SSF69118">
    <property type="entry name" value="AhpD-like"/>
    <property type="match status" value="1"/>
</dbReference>
<accession>V9VZK5</accession>